<reference evidence="6" key="1">
    <citation type="submission" date="2023-04" db="EMBL/GenBank/DDBJ databases">
        <authorList>
            <person name="Vijverberg K."/>
            <person name="Xiong W."/>
            <person name="Schranz E."/>
        </authorList>
    </citation>
    <scope>NUCLEOTIDE SEQUENCE</scope>
</reference>
<dbReference type="InterPro" id="IPR018289">
    <property type="entry name" value="MULE_transposase_dom"/>
</dbReference>
<evidence type="ECO:0000256" key="2">
    <source>
        <dbReference type="ARBA" id="ARBA00022771"/>
    </source>
</evidence>
<sequence>MRFKEFILQLQKLTTERCTDVYYCLQNRSVVDGLRELRDDNDYVRFLDAGYANDCKINVFIDEYQEPDMELIDEEKAEEGDTESDEYKDDVDSVMSDDISVDHELDDEVIPLKKSTYPFLAHTNVIPKGGVNDEDSGNTYEVYFPVHDPNQQWDSMKPVLGMKFCDPYELKQMITNYAVANGYNLWYEKNDASRLLVRCSKVEGKTCCPFRLWATWMSQENSFQIKSLIDEHNCCRAVNMGPIVTFRWIGKMLIRDILEQPKLSYRKMKALVKTNFGLNVSVGQRRNARMFALDEIEGSLVGHYEKLWNYGAELLRANPGSTVQIDVDIMPNSTVYFSKMYVCLKGVKDGWIEGCRKVIAIDGCFLKGICRSEVLAAVGRDSNNQIYPLAWAVVAVENKQTWKWFLDLLLDDIEMGDGTGLTIISNQHKGLVETVKDRAPGSEHRQCARHIYANFKKKFTSVEFKRLFWIAVKSTTQKTFEATMMEIRQLSINAYDHLMERDPSTWCRAFFLEDRCCDVVDNGISEFFNSAIVEARKKPIITMLEEIRVYVMERIFNQKKKGEKWNLPICPSIRRRIENLYWEVTPSGPQQYEVRLLHEGHGVDLNNRTCACRSWQISGIPCLHAIEAILFLNGNVEDYVSVWLTTCMFGSCYRYTINPINGVDLWPTVVANTVLPPRHRRLPGRPKVNRKKCPTEKEGRHIVSKKGGIPKCGHFTHEVPAYAFVADEVEDHEEEYVADDVEDQEEEYVADEVEDHEEGYVADQPVVDVGGSRERLAV</sequence>
<dbReference type="Pfam" id="PF04434">
    <property type="entry name" value="SWIM"/>
    <property type="match status" value="1"/>
</dbReference>
<keyword evidence="1" id="KW-0479">Metal-binding</keyword>
<dbReference type="InterPro" id="IPR006564">
    <property type="entry name" value="Znf_PMZ"/>
</dbReference>
<dbReference type="EMBL" id="OX465079">
    <property type="protein sequence ID" value="CAI9274961.1"/>
    <property type="molecule type" value="Genomic_DNA"/>
</dbReference>
<keyword evidence="7" id="KW-1185">Reference proteome</keyword>
<evidence type="ECO:0000256" key="3">
    <source>
        <dbReference type="ARBA" id="ARBA00022833"/>
    </source>
</evidence>
<dbReference type="Pfam" id="PF03108">
    <property type="entry name" value="DBD_Tnp_Mut"/>
    <property type="match status" value="1"/>
</dbReference>
<dbReference type="AlphaFoldDB" id="A0AA36DXC5"/>
<dbReference type="SMART" id="SM00575">
    <property type="entry name" value="ZnF_PMZ"/>
    <property type="match status" value="1"/>
</dbReference>
<dbReference type="Pfam" id="PF10551">
    <property type="entry name" value="MULE"/>
    <property type="match status" value="1"/>
</dbReference>
<accession>A0AA36DXC5</accession>
<dbReference type="GO" id="GO:0008270">
    <property type="term" value="F:zinc ion binding"/>
    <property type="evidence" value="ECO:0007669"/>
    <property type="project" value="UniProtKB-KW"/>
</dbReference>
<evidence type="ECO:0000313" key="7">
    <source>
        <dbReference type="Proteomes" id="UP001177003"/>
    </source>
</evidence>
<dbReference type="PROSITE" id="PS50966">
    <property type="entry name" value="ZF_SWIM"/>
    <property type="match status" value="1"/>
</dbReference>
<gene>
    <name evidence="6" type="ORF">LSALG_LOCUS15007</name>
</gene>
<keyword evidence="3" id="KW-0862">Zinc</keyword>
<feature type="domain" description="SWIM-type" evidence="5">
    <location>
        <begin position="592"/>
        <end position="633"/>
    </location>
</feature>
<protein>
    <recommendedName>
        <fullName evidence="5">SWIM-type domain-containing protein</fullName>
    </recommendedName>
</protein>
<dbReference type="PANTHER" id="PTHR31973:SF189">
    <property type="entry name" value="TRANSPOSASE, MUDR, PLANT, MULE TRANSPOSASE DOMAIN PROTEIN-RELATED"/>
    <property type="match status" value="1"/>
</dbReference>
<evidence type="ECO:0000256" key="4">
    <source>
        <dbReference type="PROSITE-ProRule" id="PRU00325"/>
    </source>
</evidence>
<evidence type="ECO:0000256" key="1">
    <source>
        <dbReference type="ARBA" id="ARBA00022723"/>
    </source>
</evidence>
<organism evidence="6 7">
    <name type="scientific">Lactuca saligna</name>
    <name type="common">Willowleaf lettuce</name>
    <dbReference type="NCBI Taxonomy" id="75948"/>
    <lineage>
        <taxon>Eukaryota</taxon>
        <taxon>Viridiplantae</taxon>
        <taxon>Streptophyta</taxon>
        <taxon>Embryophyta</taxon>
        <taxon>Tracheophyta</taxon>
        <taxon>Spermatophyta</taxon>
        <taxon>Magnoliopsida</taxon>
        <taxon>eudicotyledons</taxon>
        <taxon>Gunneridae</taxon>
        <taxon>Pentapetalae</taxon>
        <taxon>asterids</taxon>
        <taxon>campanulids</taxon>
        <taxon>Asterales</taxon>
        <taxon>Asteraceae</taxon>
        <taxon>Cichorioideae</taxon>
        <taxon>Cichorieae</taxon>
        <taxon>Lactucinae</taxon>
        <taxon>Lactuca</taxon>
    </lineage>
</organism>
<proteinExistence type="predicted"/>
<evidence type="ECO:0000313" key="6">
    <source>
        <dbReference type="EMBL" id="CAI9274961.1"/>
    </source>
</evidence>
<dbReference type="PANTHER" id="PTHR31973">
    <property type="entry name" value="POLYPROTEIN, PUTATIVE-RELATED"/>
    <property type="match status" value="1"/>
</dbReference>
<evidence type="ECO:0000259" key="5">
    <source>
        <dbReference type="PROSITE" id="PS50966"/>
    </source>
</evidence>
<name>A0AA36DXC5_LACSI</name>
<dbReference type="Proteomes" id="UP001177003">
    <property type="component" value="Chromosome 3"/>
</dbReference>
<dbReference type="InterPro" id="IPR004332">
    <property type="entry name" value="Transposase_MuDR"/>
</dbReference>
<dbReference type="InterPro" id="IPR007527">
    <property type="entry name" value="Znf_SWIM"/>
</dbReference>
<keyword evidence="2 4" id="KW-0863">Zinc-finger</keyword>